<protein>
    <submittedName>
        <fullName evidence="1">Methyl-accepting chemotaxis protein</fullName>
    </submittedName>
</protein>
<dbReference type="HOGENOM" id="CLU_3217062_0_0_9"/>
<organism evidence="1 2">
    <name type="scientific">Heliobacterium modesticaldum (strain ATCC 51547 / Ice1)</name>
    <dbReference type="NCBI Taxonomy" id="498761"/>
    <lineage>
        <taxon>Bacteria</taxon>
        <taxon>Bacillati</taxon>
        <taxon>Bacillota</taxon>
        <taxon>Clostridia</taxon>
        <taxon>Eubacteriales</taxon>
        <taxon>Heliobacteriaceae</taxon>
        <taxon>Heliomicrobium</taxon>
    </lineage>
</organism>
<reference evidence="1 2" key="1">
    <citation type="journal article" date="2008" name="J. Bacteriol.">
        <title>The genome of Heliobacterium modesticaldum, a phototrophic representative of the Firmicutes containing the simplest photosynthetic apparatus.</title>
        <authorList>
            <person name="Sattley W.M."/>
            <person name="Madigan M.T."/>
            <person name="Swingley W.D."/>
            <person name="Cheung P.C."/>
            <person name="Clocksin K.M."/>
            <person name="Conrad A.L."/>
            <person name="Dejesa L.C."/>
            <person name="Honchak B.M."/>
            <person name="Jung D.O."/>
            <person name="Karbach L.E."/>
            <person name="Kurdoglu A."/>
            <person name="Lahiri S."/>
            <person name="Mastrian S.D."/>
            <person name="Page L.E."/>
            <person name="Taylor H.L."/>
            <person name="Wang Z.T."/>
            <person name="Raymond J."/>
            <person name="Chen M."/>
            <person name="Blankenship R.E."/>
            <person name="Touchman J.W."/>
        </authorList>
    </citation>
    <scope>NUCLEOTIDE SEQUENCE [LARGE SCALE GENOMIC DNA]</scope>
    <source>
        <strain evidence="2">ATCC 51547 / Ice1</strain>
    </source>
</reference>
<dbReference type="Proteomes" id="UP000008550">
    <property type="component" value="Chromosome"/>
</dbReference>
<keyword evidence="2" id="KW-1185">Reference proteome</keyword>
<dbReference type="EMBL" id="CP000930">
    <property type="protein sequence ID" value="ABZ84101.1"/>
    <property type="molecule type" value="Genomic_DNA"/>
</dbReference>
<dbReference type="Gene3D" id="1.10.287.950">
    <property type="entry name" value="Methyl-accepting chemotaxis protein"/>
    <property type="match status" value="1"/>
</dbReference>
<sequence length="44" mass="4792">MEGVQSISASTEEQTASMAELAHNMHALSELARELNETIGSFNR</sequence>
<dbReference type="STRING" id="498761.HM1_1529"/>
<gene>
    <name evidence="1" type="ORF">HM1_1529</name>
</gene>
<dbReference type="KEGG" id="hmo:HM1_1529"/>
<proteinExistence type="predicted"/>
<dbReference type="RefSeq" id="WP_012282615.1">
    <property type="nucleotide sequence ID" value="NC_010337.2"/>
</dbReference>
<evidence type="ECO:0000313" key="2">
    <source>
        <dbReference type="Proteomes" id="UP000008550"/>
    </source>
</evidence>
<accession>B0TCS5</accession>
<evidence type="ECO:0000313" key="1">
    <source>
        <dbReference type="EMBL" id="ABZ84101.1"/>
    </source>
</evidence>
<name>B0TCS5_HELMI</name>
<dbReference type="AlphaFoldDB" id="B0TCS5"/>